<comment type="caution">
    <text evidence="1">The sequence shown here is derived from an EMBL/GenBank/DDBJ whole genome shotgun (WGS) entry which is preliminary data.</text>
</comment>
<dbReference type="AlphaFoldDB" id="A0A7X1XFN2"/>
<organism evidence="1 2">
    <name type="scientific">Pseudomonas helleri</name>
    <dbReference type="NCBI Taxonomy" id="1608996"/>
    <lineage>
        <taxon>Bacteria</taxon>
        <taxon>Pseudomonadati</taxon>
        <taxon>Pseudomonadota</taxon>
        <taxon>Gammaproteobacteria</taxon>
        <taxon>Pseudomonadales</taxon>
        <taxon>Pseudomonadaceae</taxon>
        <taxon>Pseudomonas</taxon>
    </lineage>
</organism>
<evidence type="ECO:0000313" key="2">
    <source>
        <dbReference type="Proteomes" id="UP000489190"/>
    </source>
</evidence>
<evidence type="ECO:0000313" key="1">
    <source>
        <dbReference type="EMBL" id="MQT89384.1"/>
    </source>
</evidence>
<protein>
    <submittedName>
        <fullName evidence="1">Uncharacterized protein</fullName>
    </submittedName>
</protein>
<reference evidence="1 2" key="1">
    <citation type="submission" date="2019-10" db="EMBL/GenBank/DDBJ databases">
        <title>Evaluation of single-gene subtyping targets for Pseudomonas.</title>
        <authorList>
            <person name="Reichler S.J."/>
            <person name="Orsi R.H."/>
            <person name="Wiedmann M."/>
            <person name="Martin N.H."/>
            <person name="Murphy S.I."/>
        </authorList>
    </citation>
    <scope>NUCLEOTIDE SEQUENCE [LARGE SCALE GENOMIC DNA]</scope>
    <source>
        <strain evidence="1 2">FSL R10-3254</strain>
    </source>
</reference>
<dbReference type="EMBL" id="WIWI01000021">
    <property type="protein sequence ID" value="MQT89384.1"/>
    <property type="molecule type" value="Genomic_DNA"/>
</dbReference>
<name>A0A7X1XFN2_9PSED</name>
<dbReference type="RefSeq" id="WP_070412911.1">
    <property type="nucleotide sequence ID" value="NZ_WIWD01000022.1"/>
</dbReference>
<sequence>MFNCKKCDEEVSNAKMAGLVIGQIGRETAQAKGLSPQSKADFIAGLLSGAKIQCPNCSSTNWNYS</sequence>
<proteinExistence type="predicted"/>
<gene>
    <name evidence="1" type="ORF">GHO39_09590</name>
</gene>
<accession>A0A7X1XFN2</accession>
<dbReference type="Proteomes" id="UP000489190">
    <property type="component" value="Unassembled WGS sequence"/>
</dbReference>